<evidence type="ECO:0000256" key="3">
    <source>
        <dbReference type="ARBA" id="ARBA00022694"/>
    </source>
</evidence>
<dbReference type="NCBIfam" id="TIGR00420">
    <property type="entry name" value="trmU"/>
    <property type="match status" value="1"/>
</dbReference>
<dbReference type="Gene3D" id="2.40.30.10">
    <property type="entry name" value="Translation factors"/>
    <property type="match status" value="1"/>
</dbReference>
<dbReference type="Proteomes" id="UP000054010">
    <property type="component" value="Unassembled WGS sequence"/>
</dbReference>
<gene>
    <name evidence="9" type="primary">mnmA</name>
    <name evidence="12" type="ORF">OSCT_1002</name>
</gene>
<evidence type="ECO:0000256" key="6">
    <source>
        <dbReference type="ARBA" id="ARBA00022884"/>
    </source>
</evidence>
<accession>E1ICF1</accession>
<dbReference type="OrthoDB" id="9800696at2"/>
<dbReference type="HOGENOM" id="CLU_035188_0_0_0"/>
<dbReference type="CDD" id="cd01998">
    <property type="entry name" value="MnmA_TRMU-like"/>
    <property type="match status" value="1"/>
</dbReference>
<dbReference type="AlphaFoldDB" id="E1ICF1"/>
<comment type="catalytic activity">
    <reaction evidence="8 9">
        <text>S-sulfanyl-L-cysteinyl-[protein] + uridine(34) in tRNA + AH2 + ATP = 2-thiouridine(34) in tRNA + L-cysteinyl-[protein] + A + AMP + diphosphate + H(+)</text>
        <dbReference type="Rhea" id="RHEA:47032"/>
        <dbReference type="Rhea" id="RHEA-COMP:10131"/>
        <dbReference type="Rhea" id="RHEA-COMP:11726"/>
        <dbReference type="Rhea" id="RHEA-COMP:11727"/>
        <dbReference type="Rhea" id="RHEA-COMP:11728"/>
        <dbReference type="ChEBI" id="CHEBI:13193"/>
        <dbReference type="ChEBI" id="CHEBI:15378"/>
        <dbReference type="ChEBI" id="CHEBI:17499"/>
        <dbReference type="ChEBI" id="CHEBI:29950"/>
        <dbReference type="ChEBI" id="CHEBI:30616"/>
        <dbReference type="ChEBI" id="CHEBI:33019"/>
        <dbReference type="ChEBI" id="CHEBI:61963"/>
        <dbReference type="ChEBI" id="CHEBI:65315"/>
        <dbReference type="ChEBI" id="CHEBI:87170"/>
        <dbReference type="ChEBI" id="CHEBI:456215"/>
        <dbReference type="EC" id="2.8.1.13"/>
    </reaction>
</comment>
<reference evidence="12 13" key="1">
    <citation type="journal article" date="2011" name="J. Bacteriol.">
        <title>Draft genome sequence of the anoxygenic filamentous phototrophic bacterium Oscillochloris trichoides subsp. DG-6.</title>
        <authorList>
            <person name="Kuznetsov B.B."/>
            <person name="Ivanovsky R.N."/>
            <person name="Keppen O.I."/>
            <person name="Sukhacheva M.V."/>
            <person name="Bumazhkin B.K."/>
            <person name="Patutina E.O."/>
            <person name="Beletsky A.V."/>
            <person name="Mardanov A.V."/>
            <person name="Baslerov R.V."/>
            <person name="Panteleeva A.N."/>
            <person name="Kolganova T.V."/>
            <person name="Ravin N.V."/>
            <person name="Skryabin K.G."/>
        </authorList>
    </citation>
    <scope>NUCLEOTIDE SEQUENCE [LARGE SCALE GENOMIC DNA]</scope>
    <source>
        <strain evidence="12 13">DG-6</strain>
    </source>
</reference>
<dbReference type="GO" id="GO:0103016">
    <property type="term" value="F:tRNA-uridine 2-sulfurtransferase activity"/>
    <property type="evidence" value="ECO:0007669"/>
    <property type="project" value="UniProtKB-EC"/>
</dbReference>
<dbReference type="GO" id="GO:0000049">
    <property type="term" value="F:tRNA binding"/>
    <property type="evidence" value="ECO:0007669"/>
    <property type="project" value="UniProtKB-KW"/>
</dbReference>
<dbReference type="GO" id="GO:0005524">
    <property type="term" value="F:ATP binding"/>
    <property type="evidence" value="ECO:0007669"/>
    <property type="project" value="UniProtKB-KW"/>
</dbReference>
<feature type="active site" description="Cysteine persulfide intermediate" evidence="9">
    <location>
        <position position="198"/>
    </location>
</feature>
<keyword evidence="6 9" id="KW-0694">RNA-binding</keyword>
<dbReference type="GO" id="GO:0008168">
    <property type="term" value="F:methyltransferase activity"/>
    <property type="evidence" value="ECO:0007669"/>
    <property type="project" value="UniProtKB-KW"/>
</dbReference>
<feature type="domain" description="tRNA-specific 2-thiouridylase MnmA-like central" evidence="11">
    <location>
        <begin position="216"/>
        <end position="270"/>
    </location>
</feature>
<dbReference type="PANTHER" id="PTHR11933">
    <property type="entry name" value="TRNA 5-METHYLAMINOMETHYL-2-THIOURIDYLATE -METHYLTRANSFERASE"/>
    <property type="match status" value="1"/>
</dbReference>
<dbReference type="FunFam" id="3.40.50.620:FF:000115">
    <property type="entry name" value="tRNA-specific 2-thiouridylase MnmA"/>
    <property type="match status" value="1"/>
</dbReference>
<keyword evidence="5 9" id="KW-0067">ATP-binding</keyword>
<organism evidence="12 13">
    <name type="scientific">Oscillochloris trichoides DG-6</name>
    <dbReference type="NCBI Taxonomy" id="765420"/>
    <lineage>
        <taxon>Bacteria</taxon>
        <taxon>Bacillati</taxon>
        <taxon>Chloroflexota</taxon>
        <taxon>Chloroflexia</taxon>
        <taxon>Chloroflexales</taxon>
        <taxon>Chloroflexineae</taxon>
        <taxon>Oscillochloridaceae</taxon>
        <taxon>Oscillochloris</taxon>
    </lineage>
</organism>
<evidence type="ECO:0000256" key="7">
    <source>
        <dbReference type="ARBA" id="ARBA00023157"/>
    </source>
</evidence>
<keyword evidence="4 9" id="KW-0547">Nucleotide-binding</keyword>
<dbReference type="Gene3D" id="3.40.50.620">
    <property type="entry name" value="HUPs"/>
    <property type="match status" value="1"/>
</dbReference>
<feature type="active site" description="Nucleophile" evidence="9">
    <location>
        <position position="101"/>
    </location>
</feature>
<evidence type="ECO:0000256" key="2">
    <source>
        <dbReference type="ARBA" id="ARBA00022679"/>
    </source>
</evidence>
<evidence type="ECO:0000256" key="8">
    <source>
        <dbReference type="ARBA" id="ARBA00051542"/>
    </source>
</evidence>
<keyword evidence="13" id="KW-1185">Reference proteome</keyword>
<dbReference type="HAMAP" id="MF_00144">
    <property type="entry name" value="tRNA_thiouridyl_MnmA"/>
    <property type="match status" value="1"/>
</dbReference>
<dbReference type="Pfam" id="PF20258">
    <property type="entry name" value="tRNA_Me_trans_C"/>
    <property type="match status" value="1"/>
</dbReference>
<dbReference type="InterPro" id="IPR014729">
    <property type="entry name" value="Rossmann-like_a/b/a_fold"/>
</dbReference>
<sequence>MATIMVAMSGGVDSSLTAALLHEQGHTVVGVTMHLWDGDDDHLAESLCCSLEMTASARRVCNQLGIPYYVFNYQREFRRAVVDAFVHAYSHGYTPNPCIACNREIKFRALLARANQLGYDYVATGHYVRRRVTDANQYKLLRAHDHGKDQSYVLYMLGQTELARLLFPLGEYQKSEVRAMATARGLESADRPESQDICFVPDGDYRQLLRTEAPASLVPGPIVDQHGREVGQHQGLPLYTIGQRRGLGVYAATPLYVTGLDTARNTLIVGPAAALLRHEFWVEAASSVAATWPESPFTCEVQVRAHGATAPATVTAHPGERLHIQLQSPIRAISPGQAAVLYAGERVIGGGTIARPEAP</sequence>
<proteinExistence type="inferred from homology"/>
<dbReference type="InterPro" id="IPR023382">
    <property type="entry name" value="MnmA-like_central_sf"/>
</dbReference>
<evidence type="ECO:0000256" key="4">
    <source>
        <dbReference type="ARBA" id="ARBA00022741"/>
    </source>
</evidence>
<protein>
    <recommendedName>
        <fullName evidence="9">tRNA-specific 2-thiouridylase MnmA</fullName>
        <ecNumber evidence="9">2.8.1.13</ecNumber>
    </recommendedName>
</protein>
<dbReference type="NCBIfam" id="NF001138">
    <property type="entry name" value="PRK00143.1"/>
    <property type="match status" value="1"/>
</dbReference>
<dbReference type="STRING" id="765420.OSCT_1002"/>
<dbReference type="EMBL" id="ADVR01000024">
    <property type="protein sequence ID" value="EFO81146.1"/>
    <property type="molecule type" value="Genomic_DNA"/>
</dbReference>
<evidence type="ECO:0000256" key="5">
    <source>
        <dbReference type="ARBA" id="ARBA00022840"/>
    </source>
</evidence>
<dbReference type="InterPro" id="IPR046884">
    <property type="entry name" value="MnmA-like_central"/>
</dbReference>
<keyword evidence="3 9" id="KW-0819">tRNA processing</keyword>
<keyword evidence="1 9" id="KW-0820">tRNA-binding</keyword>
<dbReference type="eggNOG" id="COG0482">
    <property type="taxonomic scope" value="Bacteria"/>
</dbReference>
<keyword evidence="2 9" id="KW-0808">Transferase</keyword>
<dbReference type="Pfam" id="PF20259">
    <property type="entry name" value="tRNA_Me_trans_M"/>
    <property type="match status" value="1"/>
</dbReference>
<name>E1ICF1_9CHLR</name>
<dbReference type="GO" id="GO:0002143">
    <property type="term" value="P:tRNA wobble position uridine thiolation"/>
    <property type="evidence" value="ECO:0007669"/>
    <property type="project" value="TreeGrafter"/>
</dbReference>
<feature type="binding site" evidence="9">
    <location>
        <position position="125"/>
    </location>
    <ligand>
        <name>ATP</name>
        <dbReference type="ChEBI" id="CHEBI:30616"/>
    </ligand>
</feature>
<evidence type="ECO:0000259" key="11">
    <source>
        <dbReference type="Pfam" id="PF20259"/>
    </source>
</evidence>
<dbReference type="Pfam" id="PF03054">
    <property type="entry name" value="tRNA_Me_trans"/>
    <property type="match status" value="1"/>
</dbReference>
<keyword evidence="7 9" id="KW-1015">Disulfide bond</keyword>
<dbReference type="GO" id="GO:0005737">
    <property type="term" value="C:cytoplasm"/>
    <property type="evidence" value="ECO:0007669"/>
    <property type="project" value="UniProtKB-SubCell"/>
</dbReference>
<dbReference type="GO" id="GO:0032259">
    <property type="term" value="P:methylation"/>
    <property type="evidence" value="ECO:0007669"/>
    <property type="project" value="UniProtKB-KW"/>
</dbReference>
<evidence type="ECO:0000256" key="9">
    <source>
        <dbReference type="HAMAP-Rule" id="MF_00144"/>
    </source>
</evidence>
<feature type="site" description="Interaction with tRNA" evidence="9">
    <location>
        <position position="126"/>
    </location>
</feature>
<dbReference type="EC" id="2.8.1.13" evidence="9"/>
<dbReference type="Gene3D" id="2.30.30.280">
    <property type="entry name" value="Adenine nucleotide alpha hydrolases-like domains"/>
    <property type="match status" value="1"/>
</dbReference>
<evidence type="ECO:0000259" key="10">
    <source>
        <dbReference type="Pfam" id="PF20258"/>
    </source>
</evidence>
<evidence type="ECO:0000256" key="1">
    <source>
        <dbReference type="ARBA" id="ARBA00022555"/>
    </source>
</evidence>
<dbReference type="SUPFAM" id="SSF52402">
    <property type="entry name" value="Adenine nucleotide alpha hydrolases-like"/>
    <property type="match status" value="1"/>
</dbReference>
<comment type="subcellular location">
    <subcellularLocation>
        <location evidence="9">Cytoplasm</location>
    </subcellularLocation>
</comment>
<dbReference type="PANTHER" id="PTHR11933:SF5">
    <property type="entry name" value="MITOCHONDRIAL TRNA-SPECIFIC 2-THIOURIDYLASE 1"/>
    <property type="match status" value="1"/>
</dbReference>
<evidence type="ECO:0000313" key="12">
    <source>
        <dbReference type="EMBL" id="EFO81146.1"/>
    </source>
</evidence>
<feature type="disulfide bond" description="Alternate" evidence="9">
    <location>
        <begin position="101"/>
        <end position="198"/>
    </location>
</feature>
<evidence type="ECO:0000313" key="13">
    <source>
        <dbReference type="Proteomes" id="UP000054010"/>
    </source>
</evidence>
<feature type="binding site" evidence="9">
    <location>
        <position position="33"/>
    </location>
    <ligand>
        <name>ATP</name>
        <dbReference type="ChEBI" id="CHEBI:30616"/>
    </ligand>
</feature>
<dbReference type="InterPro" id="IPR046885">
    <property type="entry name" value="MnmA-like_C"/>
</dbReference>
<feature type="binding site" evidence="9">
    <location>
        <begin position="7"/>
        <end position="14"/>
    </location>
    <ligand>
        <name>ATP</name>
        <dbReference type="ChEBI" id="CHEBI:30616"/>
    </ligand>
</feature>
<comment type="similarity">
    <text evidence="9">Belongs to the MnmA/TRMU family.</text>
</comment>
<dbReference type="InterPro" id="IPR004506">
    <property type="entry name" value="MnmA-like"/>
</dbReference>
<keyword evidence="9" id="KW-0963">Cytoplasm</keyword>
<comment type="caution">
    <text evidence="9">Lacks conserved residue(s) required for the propagation of feature annotation.</text>
</comment>
<feature type="domain" description="tRNA-specific 2-thiouridylase MnmA-like C-terminal" evidence="10">
    <location>
        <begin position="278"/>
        <end position="353"/>
    </location>
</feature>
<comment type="function">
    <text evidence="9">Catalyzes the 2-thiolation of uridine at the wobble position (U34) of tRNA, leading to the formation of s(2)U34.</text>
</comment>
<feature type="site" description="Interaction with tRNA" evidence="9">
    <location>
        <position position="337"/>
    </location>
</feature>
<comment type="caution">
    <text evidence="12">The sequence shown here is derived from an EMBL/GenBank/DDBJ whole genome shotgun (WGS) entry which is preliminary data.</text>
</comment>
<feature type="region of interest" description="Interaction with tRNA" evidence="9">
    <location>
        <begin position="148"/>
        <end position="150"/>
    </location>
</feature>